<dbReference type="InterPro" id="IPR050951">
    <property type="entry name" value="Retrovirus_Pol_polyprotein"/>
</dbReference>
<keyword evidence="4" id="KW-0548">Nucleotidyltransferase</keyword>
<evidence type="ECO:0000256" key="1">
    <source>
        <dbReference type="ARBA" id="ARBA00023268"/>
    </source>
</evidence>
<name>A0A5D3BPV8_CUCMM</name>
<dbReference type="PANTHER" id="PTHR37984">
    <property type="entry name" value="PROTEIN CBG26694"/>
    <property type="match status" value="1"/>
</dbReference>
<evidence type="ECO:0000259" key="2">
    <source>
        <dbReference type="Pfam" id="PF17919"/>
    </source>
</evidence>
<reference evidence="4 5" key="1">
    <citation type="submission" date="2019-08" db="EMBL/GenBank/DDBJ databases">
        <title>Draft genome sequences of two oriental melons (Cucumis melo L. var makuwa).</title>
        <authorList>
            <person name="Kwon S.-Y."/>
        </authorList>
    </citation>
    <scope>NUCLEOTIDE SEQUENCE [LARGE SCALE GENOMIC DNA]</scope>
    <source>
        <strain evidence="5">cv. Chang Bougi</strain>
        <tissue evidence="4">Leaf</tissue>
    </source>
</reference>
<dbReference type="AlphaFoldDB" id="A0A5D3BPV8"/>
<dbReference type="CDD" id="cd09274">
    <property type="entry name" value="RNase_HI_RT_Ty3"/>
    <property type="match status" value="1"/>
</dbReference>
<gene>
    <name evidence="4" type="ORF">E5676_scaffold79511G00020</name>
</gene>
<dbReference type="Proteomes" id="UP000321947">
    <property type="component" value="Unassembled WGS sequence"/>
</dbReference>
<evidence type="ECO:0000259" key="3">
    <source>
        <dbReference type="Pfam" id="PF17921"/>
    </source>
</evidence>
<dbReference type="Pfam" id="PF17919">
    <property type="entry name" value="RT_RNaseH_2"/>
    <property type="match status" value="1"/>
</dbReference>
<dbReference type="Gene3D" id="3.30.70.270">
    <property type="match status" value="2"/>
</dbReference>
<dbReference type="InterPro" id="IPR043128">
    <property type="entry name" value="Rev_trsase/Diguanyl_cyclase"/>
</dbReference>
<comment type="caution">
    <text evidence="4">The sequence shown here is derived from an EMBL/GenBank/DDBJ whole genome shotgun (WGS) entry which is preliminary data.</text>
</comment>
<evidence type="ECO:0000313" key="5">
    <source>
        <dbReference type="Proteomes" id="UP000321947"/>
    </source>
</evidence>
<feature type="domain" description="Integrase zinc-binding" evidence="3">
    <location>
        <begin position="272"/>
        <end position="325"/>
    </location>
</feature>
<dbReference type="InterPro" id="IPR043502">
    <property type="entry name" value="DNA/RNA_pol_sf"/>
</dbReference>
<feature type="domain" description="Reverse transcriptase/retrotransposon-derived protein RNase H-like" evidence="2">
    <location>
        <begin position="79"/>
        <end position="157"/>
    </location>
</feature>
<protein>
    <submittedName>
        <fullName evidence="4">Reverse transcriptase</fullName>
    </submittedName>
</protein>
<dbReference type="FunFam" id="1.10.340.70:FF:000001">
    <property type="entry name" value="Retrovirus-related Pol polyprotein from transposon gypsy-like Protein"/>
    <property type="match status" value="1"/>
</dbReference>
<keyword evidence="4" id="KW-0808">Transferase</keyword>
<dbReference type="Gene3D" id="1.10.340.70">
    <property type="match status" value="1"/>
</dbReference>
<dbReference type="InterPro" id="IPR041577">
    <property type="entry name" value="RT_RNaseH_2"/>
</dbReference>
<sequence>MEEHKDHLQRVFQKLKENQLYVKREKCSFAQQRINFLGHVIECGRIGMEEGKIAAIRDWGIPSASPLTELLKKDIQWSWTPESQAAFDGLKQAMISGPVLGIADVTKPFEVETDASDYALGGVLLQNGHPIAYESRKLNAAEKRYTVSEKEMLAVCYMPLLYSAEIDFEASKVAGLAEFDFEFEHKKGSSKRAADALSRKSEDAALCILAHLQTSKIDGSMRDVLREFLQKDPAAQTVMNLAKAGKTRQFWVEDDLLVTRGNRLYVPRAGDIRKRLLHECHDTLWAGHPGWQRTYALLKKGYFWPNMRDDVMQYTKTCLICQEDKIEKAKVAGLLEPLPVPTRPWESLSMD</sequence>
<organism evidence="4 5">
    <name type="scientific">Cucumis melo var. makuwa</name>
    <name type="common">Oriental melon</name>
    <dbReference type="NCBI Taxonomy" id="1194695"/>
    <lineage>
        <taxon>Eukaryota</taxon>
        <taxon>Viridiplantae</taxon>
        <taxon>Streptophyta</taxon>
        <taxon>Embryophyta</taxon>
        <taxon>Tracheophyta</taxon>
        <taxon>Spermatophyta</taxon>
        <taxon>Magnoliopsida</taxon>
        <taxon>eudicotyledons</taxon>
        <taxon>Gunneridae</taxon>
        <taxon>Pentapetalae</taxon>
        <taxon>rosids</taxon>
        <taxon>fabids</taxon>
        <taxon>Cucurbitales</taxon>
        <taxon>Cucurbitaceae</taxon>
        <taxon>Benincaseae</taxon>
        <taxon>Cucumis</taxon>
    </lineage>
</organism>
<dbReference type="InterPro" id="IPR041588">
    <property type="entry name" value="Integrase_H2C2"/>
</dbReference>
<accession>A0A5D3BPV8</accession>
<dbReference type="SUPFAM" id="SSF56672">
    <property type="entry name" value="DNA/RNA polymerases"/>
    <property type="match status" value="1"/>
</dbReference>
<dbReference type="PANTHER" id="PTHR37984:SF5">
    <property type="entry name" value="PROTEIN NYNRIN-LIKE"/>
    <property type="match status" value="1"/>
</dbReference>
<keyword evidence="4" id="KW-0695">RNA-directed DNA polymerase</keyword>
<dbReference type="Pfam" id="PF17921">
    <property type="entry name" value="Integrase_H2C2"/>
    <property type="match status" value="1"/>
</dbReference>
<keyword evidence="1" id="KW-0511">Multifunctional enzyme</keyword>
<proteinExistence type="predicted"/>
<dbReference type="EMBL" id="SSTD01016284">
    <property type="protein sequence ID" value="TYK01224.1"/>
    <property type="molecule type" value="Genomic_DNA"/>
</dbReference>
<evidence type="ECO:0000313" key="4">
    <source>
        <dbReference type="EMBL" id="TYK01224.1"/>
    </source>
</evidence>
<dbReference type="GO" id="GO:0003964">
    <property type="term" value="F:RNA-directed DNA polymerase activity"/>
    <property type="evidence" value="ECO:0007669"/>
    <property type="project" value="UniProtKB-KW"/>
</dbReference>